<dbReference type="GO" id="GO:0003700">
    <property type="term" value="F:DNA-binding transcription factor activity"/>
    <property type="evidence" value="ECO:0007669"/>
    <property type="project" value="InterPro"/>
</dbReference>
<dbReference type="InterPro" id="IPR001723">
    <property type="entry name" value="Nuclear_hrmn_rcpt"/>
</dbReference>
<dbReference type="PRINTS" id="PR00398">
    <property type="entry name" value="STRDHORMONER"/>
</dbReference>
<dbReference type="FunFam" id="1.10.565.10:FF:000083">
    <property type="entry name" value="Predicted protein"/>
    <property type="match status" value="1"/>
</dbReference>
<comment type="caution">
    <text evidence="13">The sequence shown here is derived from an EMBL/GenBank/DDBJ whole genome shotgun (WGS) entry which is preliminary data.</text>
</comment>
<proteinExistence type="inferred from homology"/>
<dbReference type="SMART" id="SM00399">
    <property type="entry name" value="ZnF_C4"/>
    <property type="match status" value="1"/>
</dbReference>
<reference evidence="13" key="1">
    <citation type="journal article" date="2023" name="G3 (Bethesda)">
        <title>Whole genome assembly and annotation of the endangered Caribbean coral Acropora cervicornis.</title>
        <authorList>
            <person name="Selwyn J.D."/>
            <person name="Vollmer S.V."/>
        </authorList>
    </citation>
    <scope>NUCLEOTIDE SEQUENCE</scope>
    <source>
        <strain evidence="13">K2</strain>
    </source>
</reference>
<dbReference type="Pfam" id="PF00104">
    <property type="entry name" value="Hormone_recep"/>
    <property type="match status" value="1"/>
</dbReference>
<dbReference type="CDD" id="cd06950">
    <property type="entry name" value="NR_LBD_Tlx_PNR_like"/>
    <property type="match status" value="1"/>
</dbReference>
<evidence type="ECO:0000256" key="7">
    <source>
        <dbReference type="ARBA" id="ARBA00023163"/>
    </source>
</evidence>
<comment type="similarity">
    <text evidence="10">Belongs to the nuclear hormone receptor family.</text>
</comment>
<evidence type="ECO:0000259" key="12">
    <source>
        <dbReference type="PROSITE" id="PS51843"/>
    </source>
</evidence>
<evidence type="ECO:0000256" key="10">
    <source>
        <dbReference type="RuleBase" id="RU004334"/>
    </source>
</evidence>
<keyword evidence="8 10" id="KW-0675">Receptor</keyword>
<dbReference type="PROSITE" id="PS51843">
    <property type="entry name" value="NR_LBD"/>
    <property type="match status" value="1"/>
</dbReference>
<evidence type="ECO:0000256" key="5">
    <source>
        <dbReference type="ARBA" id="ARBA00023015"/>
    </source>
</evidence>
<dbReference type="GO" id="GO:0032502">
    <property type="term" value="P:developmental process"/>
    <property type="evidence" value="ECO:0007669"/>
    <property type="project" value="UniProtKB-ARBA"/>
</dbReference>
<evidence type="ECO:0000256" key="3">
    <source>
        <dbReference type="ARBA" id="ARBA00022771"/>
    </source>
</evidence>
<accession>A0AAD9VDR3</accession>
<organism evidence="13 14">
    <name type="scientific">Acropora cervicornis</name>
    <name type="common">Staghorn coral</name>
    <dbReference type="NCBI Taxonomy" id="6130"/>
    <lineage>
        <taxon>Eukaryota</taxon>
        <taxon>Metazoa</taxon>
        <taxon>Cnidaria</taxon>
        <taxon>Anthozoa</taxon>
        <taxon>Hexacorallia</taxon>
        <taxon>Scleractinia</taxon>
        <taxon>Astrocoeniina</taxon>
        <taxon>Acroporidae</taxon>
        <taxon>Acropora</taxon>
    </lineage>
</organism>
<dbReference type="InterPro" id="IPR013088">
    <property type="entry name" value="Znf_NHR/GATA"/>
</dbReference>
<dbReference type="AlphaFoldDB" id="A0AAD9VDR3"/>
<evidence type="ECO:0000313" key="14">
    <source>
        <dbReference type="Proteomes" id="UP001249851"/>
    </source>
</evidence>
<evidence type="ECO:0000256" key="6">
    <source>
        <dbReference type="ARBA" id="ARBA00023125"/>
    </source>
</evidence>
<dbReference type="Proteomes" id="UP001249851">
    <property type="component" value="Unassembled WGS sequence"/>
</dbReference>
<evidence type="ECO:0000259" key="11">
    <source>
        <dbReference type="PROSITE" id="PS51030"/>
    </source>
</evidence>
<feature type="domain" description="Nuclear receptor" evidence="11">
    <location>
        <begin position="59"/>
        <end position="137"/>
    </location>
</feature>
<dbReference type="GO" id="GO:0043565">
    <property type="term" value="F:sequence-specific DNA binding"/>
    <property type="evidence" value="ECO:0007669"/>
    <property type="project" value="InterPro"/>
</dbReference>
<keyword evidence="14" id="KW-1185">Reference proteome</keyword>
<keyword evidence="5 10" id="KW-0805">Transcription regulation</keyword>
<dbReference type="PRINTS" id="PR00047">
    <property type="entry name" value="STROIDFINGER"/>
</dbReference>
<evidence type="ECO:0000256" key="9">
    <source>
        <dbReference type="ARBA" id="ARBA00023242"/>
    </source>
</evidence>
<dbReference type="SMART" id="SM00430">
    <property type="entry name" value="HOLI"/>
    <property type="match status" value="1"/>
</dbReference>
<comment type="subcellular location">
    <subcellularLocation>
        <location evidence="1 10">Nucleus</location>
    </subcellularLocation>
</comment>
<keyword evidence="2 10" id="KW-0479">Metal-binding</keyword>
<dbReference type="GO" id="GO:0006357">
    <property type="term" value="P:regulation of transcription by RNA polymerase II"/>
    <property type="evidence" value="ECO:0007669"/>
    <property type="project" value="UniProtKB-ARBA"/>
</dbReference>
<gene>
    <name evidence="13" type="ORF">P5673_004511</name>
</gene>
<dbReference type="InterPro" id="IPR035500">
    <property type="entry name" value="NHR-like_dom_sf"/>
</dbReference>
<dbReference type="Gene3D" id="1.10.565.10">
    <property type="entry name" value="Retinoid X Receptor"/>
    <property type="match status" value="1"/>
</dbReference>
<feature type="domain" description="NR LBD" evidence="12">
    <location>
        <begin position="170"/>
        <end position="413"/>
    </location>
</feature>
<evidence type="ECO:0000256" key="2">
    <source>
        <dbReference type="ARBA" id="ARBA00022723"/>
    </source>
</evidence>
<dbReference type="FunFam" id="3.30.50.10:FF:000019">
    <property type="entry name" value="Nuclear receptor subfamily 2 group E member"/>
    <property type="match status" value="1"/>
</dbReference>
<evidence type="ECO:0000256" key="8">
    <source>
        <dbReference type="ARBA" id="ARBA00023170"/>
    </source>
</evidence>
<dbReference type="Gene3D" id="3.30.50.10">
    <property type="entry name" value="Erythroid Transcription Factor GATA-1, subunit A"/>
    <property type="match status" value="1"/>
</dbReference>
<keyword evidence="9 10" id="KW-0539">Nucleus</keyword>
<protein>
    <submittedName>
        <fullName evidence="13">Nuclear receptor subfamily 2 group E member 1</fullName>
    </submittedName>
</protein>
<keyword evidence="7 10" id="KW-0804">Transcription</keyword>
<sequence length="413" mass="46505">MHCSSETLPSLSAVQEISRPMWKFRVVTKLSSKMNSDQQLDDVDVDNNDKSKPNGRLLDIPCKVCGDRSSGKHYGIYACDGCSGFFKRSIRRNRSYTCRATNGKGNCPVDKIHRNQCRSCRLKKCFEVTMNKDAVQHERGPRSSTLRKQKMLKEAQERMEIATTAHVQQSPSGFINTLLAAETCMEGCQLPENDIDLGLDFKPIRFQSDLSISMYYSHPEAVCEAAAKLLFMSVKWARNIPSFMSLPFRDQVILLEEGWRELFVLGASQWSMPLEIAPILAAAGMHVDTTPPETIVDVMATVRLLQETVNKFKAANVESTEYACLKAIVLFKSTACGLKDPEQVESTQDQAQLMLGEYVRAQCPTQLARFGRLLLLLPALRRISTKEIEELFFKKTIGAVPIERLLSDMMKND</sequence>
<dbReference type="SUPFAM" id="SSF48508">
    <property type="entry name" value="Nuclear receptor ligand-binding domain"/>
    <property type="match status" value="1"/>
</dbReference>
<dbReference type="Pfam" id="PF00105">
    <property type="entry name" value="zf-C4"/>
    <property type="match status" value="1"/>
</dbReference>
<dbReference type="InterPro" id="IPR001628">
    <property type="entry name" value="Znf_hrmn_rcpt"/>
</dbReference>
<dbReference type="PROSITE" id="PS00031">
    <property type="entry name" value="NUCLEAR_REC_DBD_1"/>
    <property type="match status" value="1"/>
</dbReference>
<reference evidence="13" key="2">
    <citation type="journal article" date="2023" name="Science">
        <title>Genomic signatures of disease resistance in endangered staghorn corals.</title>
        <authorList>
            <person name="Vollmer S.V."/>
            <person name="Selwyn J.D."/>
            <person name="Despard B.A."/>
            <person name="Roesel C.L."/>
        </authorList>
    </citation>
    <scope>NUCLEOTIDE SEQUENCE</scope>
    <source>
        <strain evidence="13">K2</strain>
    </source>
</reference>
<keyword evidence="3 10" id="KW-0863">Zinc-finger</keyword>
<dbReference type="InterPro" id="IPR000536">
    <property type="entry name" value="Nucl_hrmn_rcpt_lig-bd"/>
</dbReference>
<dbReference type="PRINTS" id="PR01282">
    <property type="entry name" value="COUPTNFACTOR"/>
</dbReference>
<dbReference type="GO" id="GO:0005634">
    <property type="term" value="C:nucleus"/>
    <property type="evidence" value="ECO:0007669"/>
    <property type="project" value="UniProtKB-SubCell"/>
</dbReference>
<evidence type="ECO:0000256" key="1">
    <source>
        <dbReference type="ARBA" id="ARBA00004123"/>
    </source>
</evidence>
<keyword evidence="4 10" id="KW-0862">Zinc</keyword>
<dbReference type="PROSITE" id="PS51030">
    <property type="entry name" value="NUCLEAR_REC_DBD_2"/>
    <property type="match status" value="1"/>
</dbReference>
<dbReference type="SUPFAM" id="SSF57716">
    <property type="entry name" value="Glucocorticoid receptor-like (DNA-binding domain)"/>
    <property type="match status" value="1"/>
</dbReference>
<evidence type="ECO:0000256" key="4">
    <source>
        <dbReference type="ARBA" id="ARBA00022833"/>
    </source>
</evidence>
<dbReference type="InterPro" id="IPR050274">
    <property type="entry name" value="Nuclear_hormone_rcpt_NR2"/>
</dbReference>
<evidence type="ECO:0000313" key="13">
    <source>
        <dbReference type="EMBL" id="KAK2570813.1"/>
    </source>
</evidence>
<name>A0AAD9VDR3_ACRCE</name>
<dbReference type="GO" id="GO:0008270">
    <property type="term" value="F:zinc ion binding"/>
    <property type="evidence" value="ECO:0007669"/>
    <property type="project" value="UniProtKB-KW"/>
</dbReference>
<dbReference type="EMBL" id="JARQWQ010000007">
    <property type="protein sequence ID" value="KAK2570813.1"/>
    <property type="molecule type" value="Genomic_DNA"/>
</dbReference>
<dbReference type="PANTHER" id="PTHR24083">
    <property type="entry name" value="NUCLEAR HORMONE RECEPTOR"/>
    <property type="match status" value="1"/>
</dbReference>
<dbReference type="CDD" id="cd07163">
    <property type="entry name" value="NR_DBD_TLX"/>
    <property type="match status" value="1"/>
</dbReference>
<keyword evidence="6 10" id="KW-0238">DNA-binding</keyword>